<comment type="caution">
    <text evidence="2">The sequence shown here is derived from an EMBL/GenBank/DDBJ whole genome shotgun (WGS) entry which is preliminary data.</text>
</comment>
<proteinExistence type="predicted"/>
<name>A0ABR3Q0W9_9TREE</name>
<accession>A0ABR3Q0W9</accession>
<evidence type="ECO:0000313" key="2">
    <source>
        <dbReference type="EMBL" id="KAL1408298.1"/>
    </source>
</evidence>
<gene>
    <name evidence="2" type="ORF">Q8F55_005104</name>
</gene>
<dbReference type="Proteomes" id="UP001565368">
    <property type="component" value="Unassembled WGS sequence"/>
</dbReference>
<protein>
    <submittedName>
        <fullName evidence="2">Uncharacterized protein</fullName>
    </submittedName>
</protein>
<dbReference type="EMBL" id="JBBXJM010000004">
    <property type="protein sequence ID" value="KAL1408298.1"/>
    <property type="molecule type" value="Genomic_DNA"/>
</dbReference>
<organism evidence="2 3">
    <name type="scientific">Vanrija albida</name>
    <dbReference type="NCBI Taxonomy" id="181172"/>
    <lineage>
        <taxon>Eukaryota</taxon>
        <taxon>Fungi</taxon>
        <taxon>Dikarya</taxon>
        <taxon>Basidiomycota</taxon>
        <taxon>Agaricomycotina</taxon>
        <taxon>Tremellomycetes</taxon>
        <taxon>Trichosporonales</taxon>
        <taxon>Trichosporonaceae</taxon>
        <taxon>Vanrija</taxon>
    </lineage>
</organism>
<keyword evidence="3" id="KW-1185">Reference proteome</keyword>
<evidence type="ECO:0000256" key="1">
    <source>
        <dbReference type="SAM" id="MobiDB-lite"/>
    </source>
</evidence>
<dbReference type="RefSeq" id="XP_069208242.1">
    <property type="nucleotide sequence ID" value="XM_069353600.1"/>
</dbReference>
<evidence type="ECO:0000313" key="3">
    <source>
        <dbReference type="Proteomes" id="UP001565368"/>
    </source>
</evidence>
<feature type="region of interest" description="Disordered" evidence="1">
    <location>
        <begin position="20"/>
        <end position="72"/>
    </location>
</feature>
<sequence>MITTKRGWRITATLVRRHRFASSAAHARPPEADDPEPYGQAYGAGPSRLPYTRPSPNASEPLPSPQRTTRESARRLRLALEDVPKSALGNPHLLLTALDIPKRADALSPLEQHAILHFFIRKRRGLLAMQLMVHWVKLHQLEAADQPSATPRFSLTTLSILPSKIQGKPHPNFPVVDIPRSVKLPQPTIAEQEPAKASLHLRVLLVLIDRLQAIGHARPMQLYSLAIEQALRERRFDFAAKTYALLVEAWIMEGRIAEGARAEDFHQGGAPSRALTTTTMDSKLHAMWFSGVRTWRLPGEALSLHDRLDLWHPKSHAASERLRGFPMPVPTSPPSLVPHPHRILIEEILNALMLDPHKASPTEFAASMRALATLANTILSRTLPIPAIPLLLQSFSRSHTHPAVYPESVAEEPDTNAWAYTAHTQVHVALVSLVFSPPNFARAAEIERESGSVLESQQMTGPGRYMLPNLGLKSCIVLLKYAVTTRQPPRMITRLAKYAHERWDFMRTVVTNMGFRGATLAGDNEAAQKFDDLLFQGTLLDRQVAPDIDTSNWSEDLPVPATPTAVAAVSGPSEQPTRPTPDAYSLVALLSHLAATSEQARLKRVVYAVIPFLRVGRETTAAQIEVLQRETGVVIGDSGRPIPPELGVYIWTAMVDALAKTRQYNLAQRIFFVALRNENRQITRYQEENLEMPDSLRLPIHIFSTMMNVYGSEGRKEPDLSPGQFPLRFRADPKFHSYPRQIASQSMVWQLYADVRDRFAALGSESPHLKLDVRYFNAVIRATAPRFDLGSSKPLDSDTAAELDEILFDIAEAGFERPPGLVSKLKTGTSVGKKTIAFEKPRKHAVPRRIHAPMREAMEREEHAPGVAQLQ</sequence>
<dbReference type="GeneID" id="95986147"/>
<reference evidence="2 3" key="1">
    <citation type="submission" date="2023-08" db="EMBL/GenBank/DDBJ databases">
        <title>Annotated Genome Sequence of Vanrija albida AlHP1.</title>
        <authorList>
            <person name="Herzog R."/>
        </authorList>
    </citation>
    <scope>NUCLEOTIDE SEQUENCE [LARGE SCALE GENOMIC DNA]</scope>
    <source>
        <strain evidence="2 3">AlHP1</strain>
    </source>
</reference>